<proteinExistence type="predicted"/>
<sequence>MSLCVLFGLLICCLAFFREGVWTKYTPQDVARWHAQGDQGRNEPTYYRPVLAKTSVSASGDLVEPVILPPQSKQAEGPALQKVA</sequence>
<dbReference type="EMBL" id="JBHTEK010000004">
    <property type="protein sequence ID" value="MFC7670768.1"/>
    <property type="molecule type" value="Genomic_DNA"/>
</dbReference>
<organism evidence="1 3">
    <name type="scientific">Hymenobacter humi</name>
    <dbReference type="NCBI Taxonomy" id="1411620"/>
    <lineage>
        <taxon>Bacteria</taxon>
        <taxon>Pseudomonadati</taxon>
        <taxon>Bacteroidota</taxon>
        <taxon>Cytophagia</taxon>
        <taxon>Cytophagales</taxon>
        <taxon>Hymenobacteraceae</taxon>
        <taxon>Hymenobacter</taxon>
    </lineage>
</organism>
<reference evidence="1" key="1">
    <citation type="journal article" date="2014" name="Int. J. Syst. Evol. Microbiol.">
        <title>Complete genome of a new Firmicutes species belonging to the dominant human colonic microbiota ('Ruminococcus bicirculans') reveals two chromosomes and a selective capacity to utilize plant glucans.</title>
        <authorList>
            <consortium name="NISC Comparative Sequencing Program"/>
            <person name="Wegmann U."/>
            <person name="Louis P."/>
            <person name="Goesmann A."/>
            <person name="Henrissat B."/>
            <person name="Duncan S.H."/>
            <person name="Flint H.J."/>
        </authorList>
    </citation>
    <scope>NUCLEOTIDE SEQUENCE</scope>
    <source>
        <strain evidence="1">JCM 19635</strain>
    </source>
</reference>
<evidence type="ECO:0000313" key="2">
    <source>
        <dbReference type="EMBL" id="MFC7670916.1"/>
    </source>
</evidence>
<reference evidence="1" key="3">
    <citation type="submission" date="2024-09" db="EMBL/GenBank/DDBJ databases">
        <authorList>
            <person name="Sun Q."/>
            <person name="Mori K."/>
        </authorList>
    </citation>
    <scope>NUCLEOTIDE SEQUENCE</scope>
    <source>
        <strain evidence="1">JCM 19635</strain>
    </source>
</reference>
<gene>
    <name evidence="1" type="ORF">ACFQT0_27815</name>
    <name evidence="2" type="ORF">ACFQT0_28630</name>
</gene>
<dbReference type="EMBL" id="JBHTEK010000004">
    <property type="protein sequence ID" value="MFC7670916.1"/>
    <property type="molecule type" value="Genomic_DNA"/>
</dbReference>
<dbReference type="RefSeq" id="WP_380206475.1">
    <property type="nucleotide sequence ID" value="NZ_JBHTEK010000004.1"/>
</dbReference>
<keyword evidence="3" id="KW-1185">Reference proteome</keyword>
<evidence type="ECO:0000313" key="1">
    <source>
        <dbReference type="EMBL" id="MFC7670768.1"/>
    </source>
</evidence>
<dbReference type="Proteomes" id="UP001596513">
    <property type="component" value="Unassembled WGS sequence"/>
</dbReference>
<comment type="caution">
    <text evidence="1">The sequence shown here is derived from an EMBL/GenBank/DDBJ whole genome shotgun (WGS) entry which is preliminary data.</text>
</comment>
<name>A0ABW2UB46_9BACT</name>
<protein>
    <submittedName>
        <fullName evidence="1">Uncharacterized protein</fullName>
    </submittedName>
</protein>
<accession>A0ABW2UB46</accession>
<reference evidence="3" key="2">
    <citation type="journal article" date="2019" name="Int. J. Syst. Evol. Microbiol.">
        <title>The Global Catalogue of Microorganisms (GCM) 10K type strain sequencing project: providing services to taxonomists for standard genome sequencing and annotation.</title>
        <authorList>
            <consortium name="The Broad Institute Genomics Platform"/>
            <consortium name="The Broad Institute Genome Sequencing Center for Infectious Disease"/>
            <person name="Wu L."/>
            <person name="Ma J."/>
        </authorList>
    </citation>
    <scope>NUCLEOTIDE SEQUENCE [LARGE SCALE GENOMIC DNA]</scope>
    <source>
        <strain evidence="3">JCM 19635</strain>
    </source>
</reference>
<evidence type="ECO:0000313" key="3">
    <source>
        <dbReference type="Proteomes" id="UP001596513"/>
    </source>
</evidence>